<proteinExistence type="predicted"/>
<dbReference type="EMBL" id="LR796532">
    <property type="protein sequence ID" value="CAB4149991.1"/>
    <property type="molecule type" value="Genomic_DNA"/>
</dbReference>
<evidence type="ECO:0000313" key="2">
    <source>
        <dbReference type="EMBL" id="CAB4173913.1"/>
    </source>
</evidence>
<sequence length="128" mass="13680">MPSSIEVNVRQALATALASVTANVYANVPENPVVPFATFVPSSPYMELTLINKSAIKAQLNYTITVGVAYNNNTGSLDNIEKLILQILAVIPAGWVIGAVERPTVTQVGVSNLLVADINVSTYYEQTN</sequence>
<organism evidence="3">
    <name type="scientific">uncultured Caudovirales phage</name>
    <dbReference type="NCBI Taxonomy" id="2100421"/>
    <lineage>
        <taxon>Viruses</taxon>
        <taxon>Duplodnaviria</taxon>
        <taxon>Heunggongvirae</taxon>
        <taxon>Uroviricota</taxon>
        <taxon>Caudoviricetes</taxon>
        <taxon>Peduoviridae</taxon>
        <taxon>Maltschvirus</taxon>
        <taxon>Maltschvirus maltsch</taxon>
    </lineage>
</organism>
<reference evidence="3" key="1">
    <citation type="submission" date="2020-05" db="EMBL/GenBank/DDBJ databases">
        <authorList>
            <person name="Chiriac C."/>
            <person name="Salcher M."/>
            <person name="Ghai R."/>
            <person name="Kavagutti S V."/>
        </authorList>
    </citation>
    <scope>NUCLEOTIDE SEQUENCE</scope>
</reference>
<evidence type="ECO:0000313" key="5">
    <source>
        <dbReference type="EMBL" id="CAB4217386.1"/>
    </source>
</evidence>
<gene>
    <name evidence="3" type="ORF">UFOVP1140_23</name>
    <name evidence="4" type="ORF">UFOVP1258_6</name>
    <name evidence="5" type="ORF">UFOVP1500_25</name>
    <name evidence="6" type="ORF">UFOVP1588_22</name>
    <name evidence="1" type="ORF">UFOVP544_25</name>
    <name evidence="2" type="ORF">UFOVP976_19</name>
</gene>
<protein>
    <submittedName>
        <fullName evidence="3">Uncharacterized protein</fullName>
    </submittedName>
</protein>
<evidence type="ECO:0000313" key="4">
    <source>
        <dbReference type="EMBL" id="CAB4194074.1"/>
    </source>
</evidence>
<dbReference type="EMBL" id="LR797449">
    <property type="protein sequence ID" value="CAB4217386.1"/>
    <property type="molecule type" value="Genomic_DNA"/>
</dbReference>
<dbReference type="EMBL" id="LR797205">
    <property type="protein sequence ID" value="CAB4194074.1"/>
    <property type="molecule type" value="Genomic_DNA"/>
</dbReference>
<dbReference type="EMBL" id="LR798424">
    <property type="protein sequence ID" value="CAB5231060.1"/>
    <property type="molecule type" value="Genomic_DNA"/>
</dbReference>
<evidence type="ECO:0000313" key="1">
    <source>
        <dbReference type="EMBL" id="CAB4149991.1"/>
    </source>
</evidence>
<evidence type="ECO:0000313" key="3">
    <source>
        <dbReference type="EMBL" id="CAB4185976.1"/>
    </source>
</evidence>
<evidence type="ECO:0000313" key="6">
    <source>
        <dbReference type="EMBL" id="CAB5231060.1"/>
    </source>
</evidence>
<name>A0A6J5QTW5_9CAUD</name>
<dbReference type="EMBL" id="LR796914">
    <property type="protein sequence ID" value="CAB4173913.1"/>
    <property type="molecule type" value="Genomic_DNA"/>
</dbReference>
<dbReference type="EMBL" id="LR797084">
    <property type="protein sequence ID" value="CAB4185976.1"/>
    <property type="molecule type" value="Genomic_DNA"/>
</dbReference>
<accession>A0A6J5QTW5</accession>